<organism evidence="3 4">
    <name type="scientific">Nocardioides ginsengisoli</name>
    <dbReference type="NCBI Taxonomy" id="363868"/>
    <lineage>
        <taxon>Bacteria</taxon>
        <taxon>Bacillati</taxon>
        <taxon>Actinomycetota</taxon>
        <taxon>Actinomycetes</taxon>
        <taxon>Propionibacteriales</taxon>
        <taxon>Nocardioidaceae</taxon>
        <taxon>Nocardioides</taxon>
    </lineage>
</organism>
<dbReference type="Proteomes" id="UP001597229">
    <property type="component" value="Unassembled WGS sequence"/>
</dbReference>
<feature type="chain" id="PRO_5046165265" evidence="1">
    <location>
        <begin position="26"/>
        <end position="279"/>
    </location>
</feature>
<reference evidence="4" key="1">
    <citation type="journal article" date="2019" name="Int. J. Syst. Evol. Microbiol.">
        <title>The Global Catalogue of Microorganisms (GCM) 10K type strain sequencing project: providing services to taxonomists for standard genome sequencing and annotation.</title>
        <authorList>
            <consortium name="The Broad Institute Genomics Platform"/>
            <consortium name="The Broad Institute Genome Sequencing Center for Infectious Disease"/>
            <person name="Wu L."/>
            <person name="Ma J."/>
        </authorList>
    </citation>
    <scope>NUCLEOTIDE SEQUENCE [LARGE SCALE GENOMIC DNA]</scope>
    <source>
        <strain evidence="4">CCUG 52478</strain>
    </source>
</reference>
<dbReference type="SUPFAM" id="SSF55486">
    <property type="entry name" value="Metalloproteases ('zincins'), catalytic domain"/>
    <property type="match status" value="1"/>
</dbReference>
<keyword evidence="4" id="KW-1185">Reference proteome</keyword>
<accession>A0ABW3VWI3</accession>
<dbReference type="InterPro" id="IPR022603">
    <property type="entry name" value="DUF3152"/>
</dbReference>
<comment type="caution">
    <text evidence="3">The sequence shown here is derived from an EMBL/GenBank/DDBJ whole genome shotgun (WGS) entry which is preliminary data.</text>
</comment>
<keyword evidence="1" id="KW-0732">Signal</keyword>
<evidence type="ECO:0000259" key="2">
    <source>
        <dbReference type="Pfam" id="PF11350"/>
    </source>
</evidence>
<feature type="domain" description="DUF3152" evidence="2">
    <location>
        <begin position="122"/>
        <end position="262"/>
    </location>
</feature>
<gene>
    <name evidence="3" type="ORF">ACFQ3F_04660</name>
</gene>
<evidence type="ECO:0000313" key="3">
    <source>
        <dbReference type="EMBL" id="MFD1247069.1"/>
    </source>
</evidence>
<dbReference type="Gene3D" id="2.60.40.2700">
    <property type="match status" value="1"/>
</dbReference>
<evidence type="ECO:0000313" key="4">
    <source>
        <dbReference type="Proteomes" id="UP001597229"/>
    </source>
</evidence>
<proteinExistence type="predicted"/>
<dbReference type="RefSeq" id="WP_367917461.1">
    <property type="nucleotide sequence ID" value="NZ_BAABAC010000005.1"/>
</dbReference>
<dbReference type="Pfam" id="PF11350">
    <property type="entry name" value="DUF3152"/>
    <property type="match status" value="1"/>
</dbReference>
<name>A0ABW3VWI3_9ACTN</name>
<dbReference type="EMBL" id="JBHTLX010000005">
    <property type="protein sequence ID" value="MFD1247069.1"/>
    <property type="molecule type" value="Genomic_DNA"/>
</dbReference>
<sequence length="279" mass="30848">MIRLLLGLTLALTGALTAPSGPASADDPPSLTMVSAPSVDGVRRYGGTLVADPGRWTPAPSRAAYVWLRDGVPAATGVRHPIAPDDVGHRLDLQVTVSAPGYADTTTRVALGVIRHRVDVRRTVRYSFRVRGQVHADVRAFRRLAQQTYDDPRGWRGKGVRFVPVRRGGAFTLWLSTARRVPSFSGECSATWSCRVGRNVVVNVARWQHASPAWNRAGRSMRDYRHMVVNHETGHWLGYHHASCPRPGALAPVMMQQSKGTDGCRLNPWPTLRELRRRT</sequence>
<feature type="signal peptide" evidence="1">
    <location>
        <begin position="1"/>
        <end position="25"/>
    </location>
</feature>
<protein>
    <submittedName>
        <fullName evidence="3">DUF3152 domain-containing protein</fullName>
    </submittedName>
</protein>
<evidence type="ECO:0000256" key="1">
    <source>
        <dbReference type="SAM" id="SignalP"/>
    </source>
</evidence>